<dbReference type="PANTHER" id="PTHR23041:SF78">
    <property type="entry name" value="E3 UBIQUITIN-PROTEIN LIGASE RNF4"/>
    <property type="match status" value="1"/>
</dbReference>
<dbReference type="EMBL" id="ML213608">
    <property type="protein sequence ID" value="TFK37372.1"/>
    <property type="molecule type" value="Genomic_DNA"/>
</dbReference>
<dbReference type="SUPFAM" id="SSF57850">
    <property type="entry name" value="RING/U-box"/>
    <property type="match status" value="1"/>
</dbReference>
<name>A0A5C3LX20_9AGAR</name>
<evidence type="ECO:0000256" key="4">
    <source>
        <dbReference type="PROSITE-ProRule" id="PRU00175"/>
    </source>
</evidence>
<feature type="coiled-coil region" evidence="5">
    <location>
        <begin position="204"/>
        <end position="238"/>
    </location>
</feature>
<dbReference type="PROSITE" id="PS00518">
    <property type="entry name" value="ZF_RING_1"/>
    <property type="match status" value="1"/>
</dbReference>
<sequence length="293" mass="33770">MDCPICLEDVASNSPVCTPCGHIFCTFCLKAYIKAWKNTRIEQHCPTCRQKLPSTEGTLRPVYLSSKSTAISHGKTVVKAKAEAEHEVEATLKLLLLQQQSIKELRSLVNELSYEAERLQLQKNKERRRDSQENDELKQRLSVAELALEDVSADLLKARSALEHWRQKFVLAVKEKKAANACVLKTSIYLEQAQSDNEYLKKIKDGMYDQREDLKAKNEILKKENERLRERKIKFHDQPCNKCRGDDRGNSGKNLTYDAKGDLRQDSLLGVEDPKDKRIRKILRKFTERELPL</sequence>
<evidence type="ECO:0000256" key="2">
    <source>
        <dbReference type="ARBA" id="ARBA00022771"/>
    </source>
</evidence>
<evidence type="ECO:0000259" key="6">
    <source>
        <dbReference type="PROSITE" id="PS50089"/>
    </source>
</evidence>
<dbReference type="InterPro" id="IPR047134">
    <property type="entry name" value="RNF4"/>
</dbReference>
<evidence type="ECO:0000256" key="1">
    <source>
        <dbReference type="ARBA" id="ARBA00022723"/>
    </source>
</evidence>
<gene>
    <name evidence="7" type="ORF">BDQ12DRAFT_724213</name>
</gene>
<dbReference type="Proteomes" id="UP000308652">
    <property type="component" value="Unassembled WGS sequence"/>
</dbReference>
<dbReference type="InterPro" id="IPR001841">
    <property type="entry name" value="Znf_RING"/>
</dbReference>
<keyword evidence="8" id="KW-1185">Reference proteome</keyword>
<evidence type="ECO:0000313" key="8">
    <source>
        <dbReference type="Proteomes" id="UP000308652"/>
    </source>
</evidence>
<dbReference type="Pfam" id="PF13639">
    <property type="entry name" value="zf-RING_2"/>
    <property type="match status" value="1"/>
</dbReference>
<dbReference type="Gene3D" id="3.30.40.10">
    <property type="entry name" value="Zinc/RING finger domain, C3HC4 (zinc finger)"/>
    <property type="match status" value="1"/>
</dbReference>
<keyword evidence="5" id="KW-0175">Coiled coil</keyword>
<organism evidence="7 8">
    <name type="scientific">Crucibulum laeve</name>
    <dbReference type="NCBI Taxonomy" id="68775"/>
    <lineage>
        <taxon>Eukaryota</taxon>
        <taxon>Fungi</taxon>
        <taxon>Dikarya</taxon>
        <taxon>Basidiomycota</taxon>
        <taxon>Agaricomycotina</taxon>
        <taxon>Agaricomycetes</taxon>
        <taxon>Agaricomycetidae</taxon>
        <taxon>Agaricales</taxon>
        <taxon>Agaricineae</taxon>
        <taxon>Nidulariaceae</taxon>
        <taxon>Crucibulum</taxon>
    </lineage>
</organism>
<dbReference type="OrthoDB" id="6105938at2759"/>
<keyword evidence="1" id="KW-0479">Metal-binding</keyword>
<dbReference type="PROSITE" id="PS50089">
    <property type="entry name" value="ZF_RING_2"/>
    <property type="match status" value="1"/>
</dbReference>
<evidence type="ECO:0000256" key="3">
    <source>
        <dbReference type="ARBA" id="ARBA00022833"/>
    </source>
</evidence>
<dbReference type="InterPro" id="IPR013083">
    <property type="entry name" value="Znf_RING/FYVE/PHD"/>
</dbReference>
<accession>A0A5C3LX20</accession>
<evidence type="ECO:0000256" key="5">
    <source>
        <dbReference type="SAM" id="Coils"/>
    </source>
</evidence>
<dbReference type="GO" id="GO:0008270">
    <property type="term" value="F:zinc ion binding"/>
    <property type="evidence" value="ECO:0007669"/>
    <property type="project" value="UniProtKB-KW"/>
</dbReference>
<dbReference type="AlphaFoldDB" id="A0A5C3LX20"/>
<protein>
    <recommendedName>
        <fullName evidence="6">RING-type domain-containing protein</fullName>
    </recommendedName>
</protein>
<feature type="coiled-coil region" evidence="5">
    <location>
        <begin position="102"/>
        <end position="154"/>
    </location>
</feature>
<feature type="domain" description="RING-type" evidence="6">
    <location>
        <begin position="3"/>
        <end position="49"/>
    </location>
</feature>
<reference evidence="7 8" key="1">
    <citation type="journal article" date="2019" name="Nat. Ecol. Evol.">
        <title>Megaphylogeny resolves global patterns of mushroom evolution.</title>
        <authorList>
            <person name="Varga T."/>
            <person name="Krizsan K."/>
            <person name="Foldi C."/>
            <person name="Dima B."/>
            <person name="Sanchez-Garcia M."/>
            <person name="Sanchez-Ramirez S."/>
            <person name="Szollosi G.J."/>
            <person name="Szarkandi J.G."/>
            <person name="Papp V."/>
            <person name="Albert L."/>
            <person name="Andreopoulos W."/>
            <person name="Angelini C."/>
            <person name="Antonin V."/>
            <person name="Barry K.W."/>
            <person name="Bougher N.L."/>
            <person name="Buchanan P."/>
            <person name="Buyck B."/>
            <person name="Bense V."/>
            <person name="Catcheside P."/>
            <person name="Chovatia M."/>
            <person name="Cooper J."/>
            <person name="Damon W."/>
            <person name="Desjardin D."/>
            <person name="Finy P."/>
            <person name="Geml J."/>
            <person name="Haridas S."/>
            <person name="Hughes K."/>
            <person name="Justo A."/>
            <person name="Karasinski D."/>
            <person name="Kautmanova I."/>
            <person name="Kiss B."/>
            <person name="Kocsube S."/>
            <person name="Kotiranta H."/>
            <person name="LaButti K.M."/>
            <person name="Lechner B.E."/>
            <person name="Liimatainen K."/>
            <person name="Lipzen A."/>
            <person name="Lukacs Z."/>
            <person name="Mihaltcheva S."/>
            <person name="Morgado L.N."/>
            <person name="Niskanen T."/>
            <person name="Noordeloos M.E."/>
            <person name="Ohm R.A."/>
            <person name="Ortiz-Santana B."/>
            <person name="Ovrebo C."/>
            <person name="Racz N."/>
            <person name="Riley R."/>
            <person name="Savchenko A."/>
            <person name="Shiryaev A."/>
            <person name="Soop K."/>
            <person name="Spirin V."/>
            <person name="Szebenyi C."/>
            <person name="Tomsovsky M."/>
            <person name="Tulloss R.E."/>
            <person name="Uehling J."/>
            <person name="Grigoriev I.V."/>
            <person name="Vagvolgyi C."/>
            <person name="Papp T."/>
            <person name="Martin F.M."/>
            <person name="Miettinen O."/>
            <person name="Hibbett D.S."/>
            <person name="Nagy L.G."/>
        </authorList>
    </citation>
    <scope>NUCLEOTIDE SEQUENCE [LARGE SCALE GENOMIC DNA]</scope>
    <source>
        <strain evidence="7 8">CBS 166.37</strain>
    </source>
</reference>
<dbReference type="PANTHER" id="PTHR23041">
    <property type="entry name" value="RING FINGER DOMAIN-CONTAINING"/>
    <property type="match status" value="1"/>
</dbReference>
<dbReference type="STRING" id="68775.A0A5C3LX20"/>
<evidence type="ECO:0000313" key="7">
    <source>
        <dbReference type="EMBL" id="TFK37372.1"/>
    </source>
</evidence>
<dbReference type="SMART" id="SM00184">
    <property type="entry name" value="RING"/>
    <property type="match status" value="1"/>
</dbReference>
<keyword evidence="2 4" id="KW-0863">Zinc-finger</keyword>
<keyword evidence="3" id="KW-0862">Zinc</keyword>
<dbReference type="InterPro" id="IPR017907">
    <property type="entry name" value="Znf_RING_CS"/>
</dbReference>
<proteinExistence type="predicted"/>